<proteinExistence type="predicted"/>
<reference evidence="2 3" key="1">
    <citation type="journal article" date="2013" name="PLoS ONE">
        <title>Assembly-driven community genomics of a hypersaline microbial ecosystem.</title>
        <authorList>
            <person name="Podell S."/>
            <person name="Ugalde J.A."/>
            <person name="Narasingarao P."/>
            <person name="Banfield J.F."/>
            <person name="Heidelberg K.B."/>
            <person name="Allen E.E."/>
        </authorList>
    </citation>
    <scope>NUCLEOTIDE SEQUENCE [LARGE SCALE GENOMIC DNA]</scope>
    <source>
        <strain evidence="3">J07HQW1</strain>
    </source>
</reference>
<gene>
    <name evidence="2" type="ORF">J07HQW1_02305</name>
</gene>
<accession>U1N6I8</accession>
<dbReference type="EMBL" id="KE356560">
    <property type="protein sequence ID" value="ERG92270.1"/>
    <property type="molecule type" value="Genomic_DNA"/>
</dbReference>
<protein>
    <submittedName>
        <fullName evidence="2">Uncharacterized protein</fullName>
    </submittedName>
</protein>
<evidence type="ECO:0000313" key="2">
    <source>
        <dbReference type="EMBL" id="ERG92270.1"/>
    </source>
</evidence>
<evidence type="ECO:0000256" key="1">
    <source>
        <dbReference type="SAM" id="MobiDB-lite"/>
    </source>
</evidence>
<name>U1N6I8_9EURY</name>
<feature type="region of interest" description="Disordered" evidence="1">
    <location>
        <begin position="42"/>
        <end position="65"/>
    </location>
</feature>
<organism evidence="2 3">
    <name type="scientific">Haloquadratum walsbyi J07HQW1</name>
    <dbReference type="NCBI Taxonomy" id="1238424"/>
    <lineage>
        <taxon>Archaea</taxon>
        <taxon>Methanobacteriati</taxon>
        <taxon>Methanobacteriota</taxon>
        <taxon>Stenosarchaea group</taxon>
        <taxon>Halobacteria</taxon>
        <taxon>Halobacteriales</taxon>
        <taxon>Haloferacaceae</taxon>
        <taxon>Haloquadratum</taxon>
    </lineage>
</organism>
<feature type="compositionally biased region" description="Acidic residues" evidence="1">
    <location>
        <begin position="10"/>
        <end position="21"/>
    </location>
</feature>
<dbReference type="AlphaFoldDB" id="U1N6I8"/>
<dbReference type="HOGENOM" id="CLU_2839331_0_0_2"/>
<feature type="region of interest" description="Disordered" evidence="1">
    <location>
        <begin position="1"/>
        <end position="22"/>
    </location>
</feature>
<evidence type="ECO:0000313" key="3">
    <source>
        <dbReference type="Proteomes" id="UP000030649"/>
    </source>
</evidence>
<dbReference type="Proteomes" id="UP000030649">
    <property type="component" value="Unassembled WGS sequence"/>
</dbReference>
<sequence>MQGEGRGFDIDGDGDDDDNDDVTSTLRRVLFVRYTVQSSSLRQFSQPRWSPTVARTHRPTDTRSK</sequence>